<dbReference type="InterPro" id="IPR035093">
    <property type="entry name" value="RelE/ParE_toxin_dom_sf"/>
</dbReference>
<keyword evidence="3" id="KW-1185">Reference proteome</keyword>
<accession>A0ABV1GIL6</accession>
<name>A0ABV1GIL6_9FIRM</name>
<organism evidence="2 3">
    <name type="scientific">Ruthenibacterium intestinale</name>
    <dbReference type="NCBI Taxonomy" id="3133163"/>
    <lineage>
        <taxon>Bacteria</taxon>
        <taxon>Bacillati</taxon>
        <taxon>Bacillota</taxon>
        <taxon>Clostridia</taxon>
        <taxon>Eubacteriales</taxon>
        <taxon>Oscillospiraceae</taxon>
        <taxon>Ruthenibacterium</taxon>
    </lineage>
</organism>
<keyword evidence="1" id="KW-1277">Toxin-antitoxin system</keyword>
<sequence length="102" mass="11562">MNVVYKHLAVVDLQRTQEYIETKLGNPQAARKLIASILHAVSLLLENPMMGISMEAKFGIESSVRFFVVAKQLVFYEITDEDTLTVLRVLDGRQDYLSILFG</sequence>
<dbReference type="InterPro" id="IPR007712">
    <property type="entry name" value="RelE/ParE_toxin"/>
</dbReference>
<evidence type="ECO:0000313" key="2">
    <source>
        <dbReference type="EMBL" id="MEQ2521581.1"/>
    </source>
</evidence>
<protein>
    <submittedName>
        <fullName evidence="2">Type II toxin-antitoxin system RelE/ParE family toxin</fullName>
    </submittedName>
</protein>
<evidence type="ECO:0000313" key="3">
    <source>
        <dbReference type="Proteomes" id="UP001477672"/>
    </source>
</evidence>
<proteinExistence type="predicted"/>
<comment type="caution">
    <text evidence="2">The sequence shown here is derived from an EMBL/GenBank/DDBJ whole genome shotgun (WGS) entry which is preliminary data.</text>
</comment>
<dbReference type="Gene3D" id="3.30.2310.20">
    <property type="entry name" value="RelE-like"/>
    <property type="match status" value="1"/>
</dbReference>
<reference evidence="2 3" key="1">
    <citation type="submission" date="2024-03" db="EMBL/GenBank/DDBJ databases">
        <title>Human intestinal bacterial collection.</title>
        <authorList>
            <person name="Pauvert C."/>
            <person name="Hitch T.C.A."/>
            <person name="Clavel T."/>
        </authorList>
    </citation>
    <scope>NUCLEOTIDE SEQUENCE [LARGE SCALE GENOMIC DNA]</scope>
    <source>
        <strain evidence="2 3">CLA-JM-H11</strain>
    </source>
</reference>
<evidence type="ECO:0000256" key="1">
    <source>
        <dbReference type="ARBA" id="ARBA00022649"/>
    </source>
</evidence>
<dbReference type="RefSeq" id="WP_349217038.1">
    <property type="nucleotide sequence ID" value="NZ_JBBMFA010000111.1"/>
</dbReference>
<dbReference type="Pfam" id="PF05016">
    <property type="entry name" value="ParE_toxin"/>
    <property type="match status" value="1"/>
</dbReference>
<dbReference type="Proteomes" id="UP001477672">
    <property type="component" value="Unassembled WGS sequence"/>
</dbReference>
<dbReference type="EMBL" id="JBBMFA010000111">
    <property type="protein sequence ID" value="MEQ2521581.1"/>
    <property type="molecule type" value="Genomic_DNA"/>
</dbReference>
<gene>
    <name evidence="2" type="ORF">WMO24_14265</name>
</gene>